<proteinExistence type="predicted"/>
<dbReference type="OrthoDB" id="10643080at2759"/>
<dbReference type="VEuPathDB" id="TrichDB:TRFO_04265"/>
<organism evidence="1 2">
    <name type="scientific">Tritrichomonas foetus</name>
    <dbReference type="NCBI Taxonomy" id="1144522"/>
    <lineage>
        <taxon>Eukaryota</taxon>
        <taxon>Metamonada</taxon>
        <taxon>Parabasalia</taxon>
        <taxon>Tritrichomonadida</taxon>
        <taxon>Tritrichomonadidae</taxon>
        <taxon>Tritrichomonas</taxon>
    </lineage>
</organism>
<keyword evidence="2" id="KW-1185">Reference proteome</keyword>
<reference evidence="1" key="1">
    <citation type="submission" date="2016-10" db="EMBL/GenBank/DDBJ databases">
        <authorList>
            <person name="Benchimol M."/>
            <person name="Almeida L.G."/>
            <person name="Vasconcelos A.T."/>
            <person name="Perreira-Neves A."/>
            <person name="Rosa I.A."/>
            <person name="Tasca T."/>
            <person name="Bogo M.R."/>
            <person name="de Souza W."/>
        </authorList>
    </citation>
    <scope>NUCLEOTIDE SEQUENCE [LARGE SCALE GENOMIC DNA]</scope>
    <source>
        <strain evidence="1">K</strain>
    </source>
</reference>
<dbReference type="Proteomes" id="UP000179807">
    <property type="component" value="Unassembled WGS sequence"/>
</dbReference>
<dbReference type="AlphaFoldDB" id="A0A1J4KFS0"/>
<evidence type="ECO:0000313" key="2">
    <source>
        <dbReference type="Proteomes" id="UP000179807"/>
    </source>
</evidence>
<accession>A0A1J4KFS0</accession>
<dbReference type="EMBL" id="MLAK01000616">
    <property type="protein sequence ID" value="OHT10257.1"/>
    <property type="molecule type" value="Genomic_DNA"/>
</dbReference>
<protein>
    <submittedName>
        <fullName evidence="1">Uncharacterized protein</fullName>
    </submittedName>
</protein>
<dbReference type="GeneID" id="94826496"/>
<evidence type="ECO:0000313" key="1">
    <source>
        <dbReference type="EMBL" id="OHT10257.1"/>
    </source>
</evidence>
<gene>
    <name evidence="1" type="ORF">TRFO_04265</name>
</gene>
<sequence>MIKIQLVHVFTFFLALSSVLLYASWINPKYHLLIQTKEFSTEYDSTCLLRMTDLSEAFHYKKHFIHDTYNELMPCIFDLNYNFTANNYIIVFGSNSQIGIQLINILKEKKLNFIEIKDNIHFNIKNKPLFEIIDNMHCCLMFIDLNLLNRKKTQNDDHSDHIGSHEQIMTSTNESRIIDVYAERRKIPLIRVIPDTFNVSKYLTNFSYSLIIPSNIFGPEYNPQNNCIQKALYNCIINNSFNQFCNTDKHYCLASDIALFIYKGIDDYLNNRALFHQYQMKYTNNFQNSNNQSSYFHMNSDFKVINLLKQNILKMYQERKLFSVLKDICPNCFLNNTFIISQNDEKIRFKKKECEAISKNILTITNNLLPNLSKPYVSHVTTLSNLQRVLRCYQINVNMIGQIMALYPLISVEFIIVFSSLKDENFDDLIKIPNILKKYYNCVKISSITQQMIHHKVASEFFPEYVFRNIGVKRARGEYIICGSSDVLMPPAFFMAAEQKLFSPLSYIRSIRENVEPKEIQKVLVDFNDLLSTEIFWADTNHGFQLMANSLLSNACGDFQGCHRLMWNILHAYIENNMIYHVDSIFGFDLTLFNAKILIRYLPGEKHINHIKISTKTPHLNIYTLNSRALIYNGFNSKDIMKRRFWGYGEIT</sequence>
<dbReference type="RefSeq" id="XP_068363393.1">
    <property type="nucleotide sequence ID" value="XM_068491792.1"/>
</dbReference>
<name>A0A1J4KFS0_9EUKA</name>
<comment type="caution">
    <text evidence="1">The sequence shown here is derived from an EMBL/GenBank/DDBJ whole genome shotgun (WGS) entry which is preliminary data.</text>
</comment>